<feature type="non-terminal residue" evidence="12">
    <location>
        <position position="92"/>
    </location>
</feature>
<comment type="cofactor">
    <cofactor evidence="2">
        <name>heme b</name>
        <dbReference type="ChEBI" id="CHEBI:60344"/>
    </cofactor>
</comment>
<evidence type="ECO:0000256" key="6">
    <source>
        <dbReference type="ARBA" id="ARBA00022723"/>
    </source>
</evidence>
<dbReference type="PRINTS" id="PR00461">
    <property type="entry name" value="PLPEROXIDASE"/>
</dbReference>
<keyword evidence="9" id="KW-0106">Calcium</keyword>
<comment type="caution">
    <text evidence="12">The sequence shown here is derived from an EMBL/GenBank/DDBJ whole genome shotgun (WGS) entry which is preliminary data.</text>
</comment>
<comment type="catalytic activity">
    <reaction evidence="1">
        <text>2 a phenolic donor + H2O2 = 2 a phenolic radical donor + 2 H2O</text>
        <dbReference type="Rhea" id="RHEA:56136"/>
        <dbReference type="ChEBI" id="CHEBI:15377"/>
        <dbReference type="ChEBI" id="CHEBI:16240"/>
        <dbReference type="ChEBI" id="CHEBI:139520"/>
        <dbReference type="ChEBI" id="CHEBI:139521"/>
        <dbReference type="EC" id="1.11.1.7"/>
    </reaction>
</comment>
<feature type="binding site" evidence="9">
    <location>
        <position position="32"/>
    </location>
    <ligand>
        <name>Ca(2+)</name>
        <dbReference type="ChEBI" id="CHEBI:29108"/>
        <label>1</label>
    </ligand>
</feature>
<dbReference type="GO" id="GO:0140825">
    <property type="term" value="F:lactoperoxidase activity"/>
    <property type="evidence" value="ECO:0007669"/>
    <property type="project" value="UniProtKB-EC"/>
</dbReference>
<dbReference type="GO" id="GO:0046872">
    <property type="term" value="F:metal ion binding"/>
    <property type="evidence" value="ECO:0007669"/>
    <property type="project" value="UniProtKB-KW"/>
</dbReference>
<evidence type="ECO:0000259" key="11">
    <source>
        <dbReference type="PROSITE" id="PS50873"/>
    </source>
</evidence>
<dbReference type="Gene3D" id="1.10.520.10">
    <property type="match status" value="1"/>
</dbReference>
<feature type="binding site" evidence="9">
    <location>
        <position position="45"/>
    </location>
    <ligand>
        <name>Ca(2+)</name>
        <dbReference type="ChEBI" id="CHEBI:29108"/>
        <label>1</label>
    </ligand>
</feature>
<dbReference type="EMBL" id="LXQA010064566">
    <property type="protein sequence ID" value="MCI07206.1"/>
    <property type="molecule type" value="Genomic_DNA"/>
</dbReference>
<keyword evidence="4 12" id="KW-0575">Peroxidase</keyword>
<evidence type="ECO:0000256" key="8">
    <source>
        <dbReference type="ARBA" id="ARBA00023004"/>
    </source>
</evidence>
<evidence type="ECO:0000256" key="9">
    <source>
        <dbReference type="PIRSR" id="PIRSR600823-3"/>
    </source>
</evidence>
<feature type="domain" description="Plant heme peroxidase family profile" evidence="11">
    <location>
        <begin position="22"/>
        <end position="92"/>
    </location>
</feature>
<protein>
    <recommendedName>
        <fullName evidence="3">peroxidase</fullName>
        <ecNumber evidence="3">1.11.1.7</ecNumber>
    </recommendedName>
</protein>
<dbReference type="PROSITE" id="PS50873">
    <property type="entry name" value="PEROXIDASE_4"/>
    <property type="match status" value="1"/>
</dbReference>
<evidence type="ECO:0000313" key="13">
    <source>
        <dbReference type="Proteomes" id="UP000265520"/>
    </source>
</evidence>
<dbReference type="GO" id="GO:0020037">
    <property type="term" value="F:heme binding"/>
    <property type="evidence" value="ECO:0007669"/>
    <property type="project" value="InterPro"/>
</dbReference>
<keyword evidence="13" id="KW-1185">Reference proteome</keyword>
<dbReference type="SUPFAM" id="SSF48113">
    <property type="entry name" value="Heme-dependent peroxidases"/>
    <property type="match status" value="1"/>
</dbReference>
<dbReference type="InterPro" id="IPR010255">
    <property type="entry name" value="Haem_peroxidase_sf"/>
</dbReference>
<evidence type="ECO:0000256" key="7">
    <source>
        <dbReference type="ARBA" id="ARBA00023002"/>
    </source>
</evidence>
<dbReference type="AlphaFoldDB" id="A0A392P7G1"/>
<evidence type="ECO:0000256" key="3">
    <source>
        <dbReference type="ARBA" id="ARBA00012313"/>
    </source>
</evidence>
<dbReference type="Proteomes" id="UP000265520">
    <property type="component" value="Unassembled WGS sequence"/>
</dbReference>
<proteinExistence type="inferred from homology"/>
<dbReference type="GO" id="GO:0006979">
    <property type="term" value="P:response to oxidative stress"/>
    <property type="evidence" value="ECO:0007669"/>
    <property type="project" value="InterPro"/>
</dbReference>
<evidence type="ECO:0000256" key="2">
    <source>
        <dbReference type="ARBA" id="ARBA00001970"/>
    </source>
</evidence>
<feature type="binding site" evidence="9">
    <location>
        <position position="30"/>
    </location>
    <ligand>
        <name>Ca(2+)</name>
        <dbReference type="ChEBI" id="CHEBI:29108"/>
        <label>1</label>
    </ligand>
</feature>
<keyword evidence="6 9" id="KW-0479">Metal-binding</keyword>
<dbReference type="Pfam" id="PF00141">
    <property type="entry name" value="peroxidase"/>
    <property type="match status" value="1"/>
</dbReference>
<dbReference type="InterPro" id="IPR002016">
    <property type="entry name" value="Haem_peroxidase"/>
</dbReference>
<name>A0A392P7G1_9FABA</name>
<feature type="binding site" evidence="9">
    <location>
        <position position="28"/>
    </location>
    <ligand>
        <name>Ca(2+)</name>
        <dbReference type="ChEBI" id="CHEBI:29108"/>
        <label>1</label>
    </ligand>
</feature>
<keyword evidence="8" id="KW-0408">Iron</keyword>
<evidence type="ECO:0000256" key="1">
    <source>
        <dbReference type="ARBA" id="ARBA00000189"/>
    </source>
</evidence>
<evidence type="ECO:0000313" key="12">
    <source>
        <dbReference type="EMBL" id="MCI07206.1"/>
    </source>
</evidence>
<comment type="similarity">
    <text evidence="10">Belongs to the peroxidase family.</text>
</comment>
<dbReference type="PANTHER" id="PTHR31235">
    <property type="entry name" value="PEROXIDASE 25-RELATED"/>
    <property type="match status" value="1"/>
</dbReference>
<evidence type="ECO:0000256" key="10">
    <source>
        <dbReference type="RuleBase" id="RU004241"/>
    </source>
</evidence>
<evidence type="ECO:0000256" key="4">
    <source>
        <dbReference type="ARBA" id="ARBA00022559"/>
    </source>
</evidence>
<dbReference type="InterPro" id="IPR000823">
    <property type="entry name" value="Peroxidase_pln"/>
</dbReference>
<sequence>MFASGIGLHAVIMSAVSISEPYDQNQTGCDASVLLNATQNNPQAEKNSFPNLTLRGFEFIDKIKSLIEAECPGVVSCADILTLTARDSIHAV</sequence>
<organism evidence="12 13">
    <name type="scientific">Trifolium medium</name>
    <dbReference type="NCBI Taxonomy" id="97028"/>
    <lineage>
        <taxon>Eukaryota</taxon>
        <taxon>Viridiplantae</taxon>
        <taxon>Streptophyta</taxon>
        <taxon>Embryophyta</taxon>
        <taxon>Tracheophyta</taxon>
        <taxon>Spermatophyta</taxon>
        <taxon>Magnoliopsida</taxon>
        <taxon>eudicotyledons</taxon>
        <taxon>Gunneridae</taxon>
        <taxon>Pentapetalae</taxon>
        <taxon>rosids</taxon>
        <taxon>fabids</taxon>
        <taxon>Fabales</taxon>
        <taxon>Fabaceae</taxon>
        <taxon>Papilionoideae</taxon>
        <taxon>50 kb inversion clade</taxon>
        <taxon>NPAAA clade</taxon>
        <taxon>Hologalegina</taxon>
        <taxon>IRL clade</taxon>
        <taxon>Trifolieae</taxon>
        <taxon>Trifolium</taxon>
    </lineage>
</organism>
<reference evidence="12 13" key="1">
    <citation type="journal article" date="2018" name="Front. Plant Sci.">
        <title>Red Clover (Trifolium pratense) and Zigzag Clover (T. medium) - A Picture of Genomic Similarities and Differences.</title>
        <authorList>
            <person name="Dluhosova J."/>
            <person name="Istvanek J."/>
            <person name="Nedelnik J."/>
            <person name="Repkova J."/>
        </authorList>
    </citation>
    <scope>NUCLEOTIDE SEQUENCE [LARGE SCALE GENOMIC DNA]</scope>
    <source>
        <strain evidence="13">cv. 10/8</strain>
        <tissue evidence="12">Leaf</tissue>
    </source>
</reference>
<comment type="cofactor">
    <cofactor evidence="9">
        <name>Ca(2+)</name>
        <dbReference type="ChEBI" id="CHEBI:29108"/>
    </cofactor>
    <text evidence="9">Binds 2 calcium ions per subunit.</text>
</comment>
<evidence type="ECO:0000256" key="5">
    <source>
        <dbReference type="ARBA" id="ARBA00022617"/>
    </source>
</evidence>
<keyword evidence="5" id="KW-0349">Heme</keyword>
<accession>A0A392P7G1</accession>
<keyword evidence="7" id="KW-0560">Oxidoreductase</keyword>
<dbReference type="EC" id="1.11.1.7" evidence="3"/>